<proteinExistence type="predicted"/>
<dbReference type="STRING" id="1035.BN961_01439"/>
<comment type="caution">
    <text evidence="2">The sequence shown here is derived from an EMBL/GenBank/DDBJ whole genome shotgun (WGS) entry which is preliminary data.</text>
</comment>
<sequence>MSRQPDLGRAHQPSGIVDQPHHPQRGRLLFAAGPDLQRPQEIDRAAEQGSGAVVAIDDLAGDQRGGNAVLRKSDGGGEADRAATDDGNGKMRGTGSVHEGAITAFSARVDVGNGGFRAQELQCKLNTILLVMGVHDRLACPIPEP</sequence>
<feature type="region of interest" description="Disordered" evidence="1">
    <location>
        <begin position="64"/>
        <end position="95"/>
    </location>
</feature>
<accession>A0A090MKT0</accession>
<keyword evidence="3" id="KW-1185">Reference proteome</keyword>
<dbReference type="Proteomes" id="UP000035762">
    <property type="component" value="Unassembled WGS sequence"/>
</dbReference>
<evidence type="ECO:0000313" key="3">
    <source>
        <dbReference type="Proteomes" id="UP000035762"/>
    </source>
</evidence>
<protein>
    <submittedName>
        <fullName evidence="2">Uncharacterized protein</fullName>
    </submittedName>
</protein>
<gene>
    <name evidence="2" type="ORF">BN961_01439</name>
</gene>
<evidence type="ECO:0000313" key="2">
    <source>
        <dbReference type="EMBL" id="CEG08031.1"/>
    </source>
</evidence>
<feature type="region of interest" description="Disordered" evidence="1">
    <location>
        <begin position="1"/>
        <end position="28"/>
    </location>
</feature>
<evidence type="ECO:0000256" key="1">
    <source>
        <dbReference type="SAM" id="MobiDB-lite"/>
    </source>
</evidence>
<dbReference type="AlphaFoldDB" id="A0A090MKT0"/>
<reference evidence="2 3" key="1">
    <citation type="journal article" date="2014" name="Genome Announc.">
        <title>Genome Sequence of Afipia felis Strain 76713, Isolated in Hospital Water Using an Amoeba Co-Culture Procedure.</title>
        <authorList>
            <person name="Benamar S."/>
            <person name="La Scola B."/>
            <person name="Croce O."/>
        </authorList>
    </citation>
    <scope>NUCLEOTIDE SEQUENCE [LARGE SCALE GENOMIC DNA]</scope>
    <source>
        <strain evidence="2 3">76713</strain>
    </source>
</reference>
<organism evidence="2 3">
    <name type="scientific">Afipia felis</name>
    <name type="common">Cat scratch disease bacillus</name>
    <dbReference type="NCBI Taxonomy" id="1035"/>
    <lineage>
        <taxon>Bacteria</taxon>
        <taxon>Pseudomonadati</taxon>
        <taxon>Pseudomonadota</taxon>
        <taxon>Alphaproteobacteria</taxon>
        <taxon>Hyphomicrobiales</taxon>
        <taxon>Nitrobacteraceae</taxon>
        <taxon>Afipia</taxon>
    </lineage>
</organism>
<name>A0A090MKT0_AFIFE</name>
<dbReference type="EMBL" id="CCAZ020000001">
    <property type="protein sequence ID" value="CEG08031.1"/>
    <property type="molecule type" value="Genomic_DNA"/>
</dbReference>
<feature type="compositionally biased region" description="Basic and acidic residues" evidence="1">
    <location>
        <begin position="71"/>
        <end position="89"/>
    </location>
</feature>